<evidence type="ECO:0000256" key="6">
    <source>
        <dbReference type="ARBA" id="ARBA00023288"/>
    </source>
</evidence>
<evidence type="ECO:0000313" key="8">
    <source>
        <dbReference type="EMBL" id="AGH59203.1"/>
    </source>
</evidence>
<organism evidence="8">
    <name type="scientific">Trypanosoma brucei</name>
    <dbReference type="NCBI Taxonomy" id="5691"/>
    <lineage>
        <taxon>Eukaryota</taxon>
        <taxon>Discoba</taxon>
        <taxon>Euglenozoa</taxon>
        <taxon>Kinetoplastea</taxon>
        <taxon>Metakinetoplastina</taxon>
        <taxon>Trypanosomatida</taxon>
        <taxon>Trypanosomatidae</taxon>
        <taxon>Trypanosoma</taxon>
    </lineage>
</organism>
<dbReference type="InterPro" id="IPR001812">
    <property type="entry name" value="Trypano_VSG_A_N_dom"/>
</dbReference>
<keyword evidence="6" id="KW-0449">Lipoprotein</keyword>
<keyword evidence="5" id="KW-0325">Glycoprotein</keyword>
<dbReference type="Gene3D" id="1.10.470.10">
    <property type="entry name" value="Variant Surface Glycoprotein, subunit A, domain 2"/>
    <property type="match status" value="1"/>
</dbReference>
<evidence type="ECO:0000259" key="7">
    <source>
        <dbReference type="Pfam" id="PF00913"/>
    </source>
</evidence>
<evidence type="ECO:0000256" key="1">
    <source>
        <dbReference type="ARBA" id="ARBA00004609"/>
    </source>
</evidence>
<protein>
    <submittedName>
        <fullName evidence="8">Variant surface glycoprotein 3159</fullName>
    </submittedName>
</protein>
<dbReference type="VEuPathDB" id="TriTrypDB:Tb427_000486300"/>
<feature type="domain" description="Trypanosome variant surface glycoprotein A-type N-terminal" evidence="7">
    <location>
        <begin position="119"/>
        <end position="389"/>
    </location>
</feature>
<keyword evidence="2" id="KW-1003">Cell membrane</keyword>
<feature type="non-terminal residue" evidence="8">
    <location>
        <position position="1"/>
    </location>
</feature>
<dbReference type="GO" id="GO:0042783">
    <property type="term" value="P:symbiont-mediated evasion of host immune response"/>
    <property type="evidence" value="ECO:0007669"/>
    <property type="project" value="InterPro"/>
</dbReference>
<name>M4SSA6_9TRYP</name>
<evidence type="ECO:0000256" key="5">
    <source>
        <dbReference type="ARBA" id="ARBA00023180"/>
    </source>
</evidence>
<reference evidence="8" key="1">
    <citation type="submission" date="2013-02" db="EMBL/GenBank/DDBJ databases">
        <authorList>
            <person name="Cross G.A.M."/>
            <person name="Kim H.-S."/>
            <person name="Wickstead B."/>
        </authorList>
    </citation>
    <scope>NUCLEOTIDE SEQUENCE</scope>
    <source>
        <strain evidence="8">Lister 427</strain>
    </source>
</reference>
<dbReference type="Gene3D" id="3.90.150.10">
    <property type="entry name" value="Variant Surface Glycoprotein, subunit A domain 1"/>
    <property type="match status" value="1"/>
</dbReference>
<evidence type="ECO:0000256" key="3">
    <source>
        <dbReference type="ARBA" id="ARBA00022622"/>
    </source>
</evidence>
<evidence type="ECO:0000256" key="4">
    <source>
        <dbReference type="ARBA" id="ARBA00023136"/>
    </source>
</evidence>
<dbReference type="EMBL" id="KC611772">
    <property type="protein sequence ID" value="AGH59203.1"/>
    <property type="molecule type" value="Genomic_DNA"/>
</dbReference>
<accession>M4SSA6</accession>
<sequence length="451" mass="49862">DVARFESNCGFTRVYDADKCYIHQNILTKPAKSKTSHSDCSLQRPSFGGKYSLTQYTKPATMPLEVETQRPGTTLQFYNQGHKGTQPFLILPTVNREFFTMFSIVLSLAFLVLTTMKQTEAAAAAFLQGQQVEFITTMENLVSSTGASSGGCLQATQTGANAVNGADKLPDCGLAGRNDAPKEEDPTNYALTKLFNHLPTGAIGDATGNPASGCLLTKINTGGGFLGNQDVKAAVKLAGDFIITKRHSGGAEVQTRHDPTTGTLTPDISLLIQTRQKMITFDSYRFLTDNSYARPTLAEVKAEKRAKVYAKLYLQNKHNAYDDKTDRKGSEATISTSYGKGTEIDAAKTWTKIENENVDKEVYMEGTTGAEPLSKIKGIEHLLKVLEYYNEKRFNELNENIKDVEKKVEPAKTFQNPQKNFEMRKKMTPKYAMKQRGATMTLPKLKEENAY</sequence>
<keyword evidence="4" id="KW-0472">Membrane</keyword>
<reference evidence="8" key="2">
    <citation type="journal article" date="2014" name="Mol. Biochem. Parasitol.">
        <title>Capturing the variant surface glycoprotein repertoire (the VSGnome) of Trypanosoma brucei Lister 427.</title>
        <authorList>
            <person name="Cross G.A."/>
            <person name="Kim H.S."/>
            <person name="Wickstead B."/>
        </authorList>
    </citation>
    <scope>NUCLEOTIDE SEQUENCE</scope>
    <source>
        <strain evidence="8">Lister 427</strain>
    </source>
</reference>
<dbReference type="SUPFAM" id="SSF58087">
    <property type="entry name" value="Variant surface glycoprotein (N-terminal domain)"/>
    <property type="match status" value="1"/>
</dbReference>
<dbReference type="GO" id="GO:0098552">
    <property type="term" value="C:side of membrane"/>
    <property type="evidence" value="ECO:0007669"/>
    <property type="project" value="UniProtKB-KW"/>
</dbReference>
<comment type="subcellular location">
    <subcellularLocation>
        <location evidence="1">Cell membrane</location>
        <topology evidence="1">Lipid-anchor</topology>
        <topology evidence="1">GPI-anchor</topology>
    </subcellularLocation>
</comment>
<dbReference type="GO" id="GO:0005886">
    <property type="term" value="C:plasma membrane"/>
    <property type="evidence" value="ECO:0007669"/>
    <property type="project" value="UniProtKB-SubCell"/>
</dbReference>
<evidence type="ECO:0000256" key="2">
    <source>
        <dbReference type="ARBA" id="ARBA00022475"/>
    </source>
</evidence>
<dbReference type="AlphaFoldDB" id="M4SSA6"/>
<dbReference type="Pfam" id="PF00913">
    <property type="entry name" value="Trypan_glycop"/>
    <property type="match status" value="1"/>
</dbReference>
<keyword evidence="3" id="KW-0336">GPI-anchor</keyword>
<proteinExistence type="predicted"/>